<evidence type="ECO:0000256" key="1">
    <source>
        <dbReference type="SAM" id="MobiDB-lite"/>
    </source>
</evidence>
<feature type="compositionally biased region" description="Polar residues" evidence="1">
    <location>
        <begin position="448"/>
        <end position="469"/>
    </location>
</feature>
<feature type="compositionally biased region" description="Polar residues" evidence="1">
    <location>
        <begin position="324"/>
        <end position="337"/>
    </location>
</feature>
<comment type="caution">
    <text evidence="2">The sequence shown here is derived from an EMBL/GenBank/DDBJ whole genome shotgun (WGS) entry which is preliminary data.</text>
</comment>
<protein>
    <submittedName>
        <fullName evidence="2">Uncharacterized protein</fullName>
    </submittedName>
</protein>
<accession>A0AAW0UX50</accession>
<sequence>MCHLRRNFVGENVLLRRVKCCRRLGCGSDEALCRGHAPRFASSLCATDLARIATTSTTTIPATLATDDCHRRVLPLSQYLTGRAEMRDRRWKTTVLDTEAAVPYTKPAVPDTETAVPGTEIAVPGTQTSVPHLETNAPDNETHVPDIQAAISGTQTAFLRTETTVLGTDAAIPGNQTAIPGNQGAVPGNRASVPGNQAVVLNNQAVDPGTEASILDTDEARAISDDTPLAEAVNALLASTPKRGGDGVPYPDTPLASPMVVRRYSVPQGPGKERDVPVMVTQYALPTDQKSQGDHNVLMTRISFPDGVPGVERQGEGEEKDFYSTGTPLQMINTTGEYGTPLETKQKGEQQKEDAQSEGIQEDVKDGDTTTTTSPEIKNTPGDAIDLPQGTEHLWDPTEVTELTWTQEVEKEAEEKREGAWDVPGMVWQGAKPRTPTALEMMVKRATTEASQRQDQTGSDQLYTSSTRPSVKEAEDERGEETGYVRWAQEEEEEEEEEEKTYD</sequence>
<feature type="compositionally biased region" description="Basic and acidic residues" evidence="1">
    <location>
        <begin position="470"/>
        <end position="483"/>
    </location>
</feature>
<gene>
    <name evidence="2" type="ORF">O3P69_007698</name>
</gene>
<feature type="region of interest" description="Disordered" evidence="1">
    <location>
        <begin position="444"/>
        <end position="503"/>
    </location>
</feature>
<dbReference type="EMBL" id="JARAKH010000004">
    <property type="protein sequence ID" value="KAK8404620.1"/>
    <property type="molecule type" value="Genomic_DNA"/>
</dbReference>
<name>A0AAW0UX50_SCYPA</name>
<organism evidence="2 3">
    <name type="scientific">Scylla paramamosain</name>
    <name type="common">Mud crab</name>
    <dbReference type="NCBI Taxonomy" id="85552"/>
    <lineage>
        <taxon>Eukaryota</taxon>
        <taxon>Metazoa</taxon>
        <taxon>Ecdysozoa</taxon>
        <taxon>Arthropoda</taxon>
        <taxon>Crustacea</taxon>
        <taxon>Multicrustacea</taxon>
        <taxon>Malacostraca</taxon>
        <taxon>Eumalacostraca</taxon>
        <taxon>Eucarida</taxon>
        <taxon>Decapoda</taxon>
        <taxon>Pleocyemata</taxon>
        <taxon>Brachyura</taxon>
        <taxon>Eubrachyura</taxon>
        <taxon>Portunoidea</taxon>
        <taxon>Portunidae</taxon>
        <taxon>Portuninae</taxon>
        <taxon>Scylla</taxon>
    </lineage>
</organism>
<dbReference type="Proteomes" id="UP001487740">
    <property type="component" value="Unassembled WGS sequence"/>
</dbReference>
<evidence type="ECO:0000313" key="2">
    <source>
        <dbReference type="EMBL" id="KAK8404620.1"/>
    </source>
</evidence>
<reference evidence="2 3" key="1">
    <citation type="submission" date="2023-03" db="EMBL/GenBank/DDBJ databases">
        <title>High-quality genome of Scylla paramamosain provides insights in environmental adaptation.</title>
        <authorList>
            <person name="Zhang L."/>
        </authorList>
    </citation>
    <scope>NUCLEOTIDE SEQUENCE [LARGE SCALE GENOMIC DNA]</scope>
    <source>
        <strain evidence="2">LZ_2023a</strain>
        <tissue evidence="2">Muscle</tissue>
    </source>
</reference>
<proteinExistence type="predicted"/>
<feature type="region of interest" description="Disordered" evidence="1">
    <location>
        <begin position="305"/>
        <end position="391"/>
    </location>
</feature>
<feature type="compositionally biased region" description="Acidic residues" evidence="1">
    <location>
        <begin position="490"/>
        <end position="503"/>
    </location>
</feature>
<evidence type="ECO:0000313" key="3">
    <source>
        <dbReference type="Proteomes" id="UP001487740"/>
    </source>
</evidence>
<feature type="compositionally biased region" description="Basic and acidic residues" evidence="1">
    <location>
        <begin position="313"/>
        <end position="322"/>
    </location>
</feature>
<feature type="compositionally biased region" description="Basic and acidic residues" evidence="1">
    <location>
        <begin position="344"/>
        <end position="355"/>
    </location>
</feature>
<keyword evidence="3" id="KW-1185">Reference proteome</keyword>
<dbReference type="AlphaFoldDB" id="A0AAW0UX50"/>